<name>A0AAD6WYB0_9AGAR</name>
<dbReference type="Proteomes" id="UP001218188">
    <property type="component" value="Unassembled WGS sequence"/>
</dbReference>
<evidence type="ECO:0000313" key="1">
    <source>
        <dbReference type="EMBL" id="KAJ7029752.1"/>
    </source>
</evidence>
<comment type="caution">
    <text evidence="1">The sequence shown here is derived from an EMBL/GenBank/DDBJ whole genome shotgun (WGS) entry which is preliminary data.</text>
</comment>
<dbReference type="EMBL" id="JARJCM010000098">
    <property type="protein sequence ID" value="KAJ7029752.1"/>
    <property type="molecule type" value="Genomic_DNA"/>
</dbReference>
<gene>
    <name evidence="1" type="ORF">C8F04DRAFT_1264655</name>
</gene>
<reference evidence="1" key="1">
    <citation type="submission" date="2023-03" db="EMBL/GenBank/DDBJ databases">
        <title>Massive genome expansion in bonnet fungi (Mycena s.s.) driven by repeated elements and novel gene families across ecological guilds.</title>
        <authorList>
            <consortium name="Lawrence Berkeley National Laboratory"/>
            <person name="Harder C.B."/>
            <person name="Miyauchi S."/>
            <person name="Viragh M."/>
            <person name="Kuo A."/>
            <person name="Thoen E."/>
            <person name="Andreopoulos B."/>
            <person name="Lu D."/>
            <person name="Skrede I."/>
            <person name="Drula E."/>
            <person name="Henrissat B."/>
            <person name="Morin E."/>
            <person name="Kohler A."/>
            <person name="Barry K."/>
            <person name="LaButti K."/>
            <person name="Morin E."/>
            <person name="Salamov A."/>
            <person name="Lipzen A."/>
            <person name="Mereny Z."/>
            <person name="Hegedus B."/>
            <person name="Baldrian P."/>
            <person name="Stursova M."/>
            <person name="Weitz H."/>
            <person name="Taylor A."/>
            <person name="Grigoriev I.V."/>
            <person name="Nagy L.G."/>
            <person name="Martin F."/>
            <person name="Kauserud H."/>
        </authorList>
    </citation>
    <scope>NUCLEOTIDE SEQUENCE</scope>
    <source>
        <strain evidence="1">CBHHK200</strain>
    </source>
</reference>
<evidence type="ECO:0000313" key="2">
    <source>
        <dbReference type="Proteomes" id="UP001218188"/>
    </source>
</evidence>
<dbReference type="AlphaFoldDB" id="A0AAD6WYB0"/>
<proteinExistence type="predicted"/>
<keyword evidence="2" id="KW-1185">Reference proteome</keyword>
<accession>A0AAD6WYB0</accession>
<protein>
    <submittedName>
        <fullName evidence="1">Uncharacterized protein</fullName>
    </submittedName>
</protein>
<organism evidence="1 2">
    <name type="scientific">Mycena alexandri</name>
    <dbReference type="NCBI Taxonomy" id="1745969"/>
    <lineage>
        <taxon>Eukaryota</taxon>
        <taxon>Fungi</taxon>
        <taxon>Dikarya</taxon>
        <taxon>Basidiomycota</taxon>
        <taxon>Agaricomycotina</taxon>
        <taxon>Agaricomycetes</taxon>
        <taxon>Agaricomycetidae</taxon>
        <taxon>Agaricales</taxon>
        <taxon>Marasmiineae</taxon>
        <taxon>Mycenaceae</taxon>
        <taxon>Mycena</taxon>
    </lineage>
</organism>
<sequence length="261" mass="29131">MYRGKLSLESVVPLQQLLSLPTLRRLILHCTFSNWNLFVRLWDHCSPSLREITFHCAQEQTTGSSLDLSPSHRGGTITLESLYMGSVETLDYRLMRTPSLFDLSHLRVLCIGWRTRISWPDFGPVVQNIRALSVPVNASATTIDLASFSSLTSLHVFLPPWIPTTAMLSMATQLLSGIGAANIIRSIVVATEPATLDGHVCTTLDAVLSGLPVLPPPRVEFELSADDYEGIWPYLVRLNSKNSLGRVQDLSDDWWKLTRED</sequence>